<name>A0A834R316_SARSC</name>
<dbReference type="Proteomes" id="UP000070412">
    <property type="component" value="Unassembled WGS sequence"/>
</dbReference>
<dbReference type="PANTHER" id="PTHR10063">
    <property type="entry name" value="TUBERIN"/>
    <property type="match status" value="1"/>
</dbReference>
<keyword evidence="6" id="KW-1185">Reference proteome</keyword>
<evidence type="ECO:0000256" key="2">
    <source>
        <dbReference type="SAM" id="MobiDB-lite"/>
    </source>
</evidence>
<dbReference type="PANTHER" id="PTHR10063:SF11">
    <property type="entry name" value="RHO GTPASE-ACTIVATING PROTEIN CG5521-RELATED"/>
    <property type="match status" value="1"/>
</dbReference>
<sequence>MQSIKFKSTKQQFDTKKSLIKLFDVKRDCFSRLRALKSICDAKDINDVKSTFILHRSVIYMVFYETFIVLDAAKFNSHRKNPTDDDRLMFFILEKILTLLPDYLEQKWQLNSLIFVFRKCLHPSNLLAIRLESIRLFLIYYQILGEKTIRANQQLEILYASLIPGLVTEMGYSHHFPSEYPIIDQNQRKYFGIRPYPIEPFIMTSLEHPHGSLNAVNSNSSLGGPITSVEKNQSYYEFKNYNKILFIQSLLDATISQSTKILWSEVREYRQLSGVEFLFSSFARIYLPYIFPKLAVKNYVESEWNDYTVRLLISIYNPPSDLPKLKKFRDYFPNVNSEQHSLIQSIIVQWFIKYLFGKSPILQNSPLSHNDSNNLSKLASISQPNLLHQLSNANHGGGILSGTTQSYFQFTNNSSKMNSSQNSLSFEYECEMFRMMINSRRFYVDLIMNLFNQAFQWPFNEDLIGTMRDVVKVFRQWIYKETNTPLPLFLAEPIHLHHHLSSSSNSTASVIQNNSNNSFVSNDDNVCAGYMNMLNIFIISSCNVFLLEIPSEMAGSLEKQVDLCKRVFNIYRFMVMKIEMEPIVWQNLVQVLIRVTECIISPQLPLRREDTLGGRLAPALFQTLIVTWIKANLNICVSNQLWDQFHHLLRSLTQWEELINEWSNTMFILNRVMSRYVFNINLNELPMDKTISDRKKELKSKPKVHQTSNVAKSSPSSHQQHSPLQQQQSNSNYIEHVHSQHLSLFKSNHSFSQSHHHHQDRTSRASFNSDSTRSELKIQRLISNDSGSDHNHDLMMKFKKNGYIPINLLKLYSVTRHREFHKNYLIHPFLHRSISDSCLALTVQKSMCSLNSTNKFIFKRRSCFSSKHFHNKKLSTFIERSSYFRNPMPMIDDETDEDDSCMLSETDEMNHCTDDLSLSDYSIIDYFQRQSLFNSNSMTDLSILATHNMVIYNQNHQNGSDLMAETLSLGASVPDANSLKETPMTFDSTSATSTCSGSILDQQISINSCETNCSLQNPCKTHYNKNSVDADLISHKPVLLGGQSRGWNAEAAAILWRRMLGILGNINDIEDPNLHRMTFECLAKITEDFTKIRDNISFLNTCPNKSPHQIVPSLHYFTSWLFEATTLPERYKSGRLLVYKLLCTIAMYKSEQDLGKDFLILFYLALKRAILSYDMDFINTIVKYCGSKFFSASLWGSSCLLFHFVSAANVIIGSVEVRTYPRTESLQLLGSLIGFFDVFNNVLCLKNAETLNLEPYTDLKDHVIEILIGASKREQTGLGRVIAFCSLGIFLYREFIKRSKFNRIKEIINILIAGTRISVKRPKMTASPTRSSPDISRSTNRLMTDNSKFNNRVMCRVACDMIRLLADHSQYLVDTHPDFVKRIIEGLCYTLELHIEIFFHRALLKDFKNLLLSIMFCLSHWCMSIPKDYLLKTPVSSDYPGKFHKVFNPLDDSNPDQSEANHLDNNEPNLMNLIIYLYLQIVNLNPIDLALNQSKTSFAEELKGTQCVGDMDTIDYTLLNQSGITSENLDQPAHLHLKNKIP</sequence>
<evidence type="ECO:0000313" key="6">
    <source>
        <dbReference type="Proteomes" id="UP000070412"/>
    </source>
</evidence>
<dbReference type="EnsemblMetazoa" id="SSS_7573s_mrna">
    <property type="protein sequence ID" value="KAF7487806.1"/>
    <property type="gene ID" value="SSS_7573"/>
</dbReference>
<dbReference type="Pfam" id="PF20412">
    <property type="entry name" value="RALGAPB_N"/>
    <property type="match status" value="1"/>
</dbReference>
<reference evidence="4" key="2">
    <citation type="submission" date="2020-01" db="EMBL/GenBank/DDBJ databases">
        <authorList>
            <person name="Korhonen P.K.K."/>
            <person name="Guangxu M.G."/>
            <person name="Wang T.W."/>
            <person name="Stroehlein A.J.S."/>
            <person name="Young N.D."/>
            <person name="Ang C.-S.A."/>
            <person name="Fernando D.W.F."/>
            <person name="Lu H.L."/>
            <person name="Taylor S.T."/>
            <person name="Ehtesham M.E.M."/>
            <person name="Najaraj S.H.N."/>
            <person name="Harsha G.H.G."/>
            <person name="Madugundu A.M."/>
            <person name="Renuse S.R."/>
            <person name="Holt D.H."/>
            <person name="Pandey A.P."/>
            <person name="Papenfuss A.P."/>
            <person name="Gasser R.B.G."/>
            <person name="Fischer K.F."/>
        </authorList>
    </citation>
    <scope>NUCLEOTIDE SEQUENCE</scope>
    <source>
        <strain evidence="4">SSS_KF_BRIS2020</strain>
    </source>
</reference>
<evidence type="ECO:0000259" key="3">
    <source>
        <dbReference type="Pfam" id="PF20412"/>
    </source>
</evidence>
<dbReference type="InterPro" id="IPR027107">
    <property type="entry name" value="Tuberin/Ral-act_asu"/>
</dbReference>
<organism evidence="4">
    <name type="scientific">Sarcoptes scabiei</name>
    <name type="common">Itch mite</name>
    <name type="synonym">Acarus scabiei</name>
    <dbReference type="NCBI Taxonomy" id="52283"/>
    <lineage>
        <taxon>Eukaryota</taxon>
        <taxon>Metazoa</taxon>
        <taxon>Ecdysozoa</taxon>
        <taxon>Arthropoda</taxon>
        <taxon>Chelicerata</taxon>
        <taxon>Arachnida</taxon>
        <taxon>Acari</taxon>
        <taxon>Acariformes</taxon>
        <taxon>Sarcoptiformes</taxon>
        <taxon>Astigmata</taxon>
        <taxon>Psoroptidia</taxon>
        <taxon>Sarcoptoidea</taxon>
        <taxon>Sarcoptidae</taxon>
        <taxon>Sarcoptinae</taxon>
        <taxon>Sarcoptes</taxon>
    </lineage>
</organism>
<reference evidence="5" key="3">
    <citation type="submission" date="2022-06" db="UniProtKB">
        <authorList>
            <consortium name="EnsemblMetazoa"/>
        </authorList>
    </citation>
    <scope>IDENTIFICATION</scope>
</reference>
<proteinExistence type="predicted"/>
<feature type="domain" description="Ral GTPase-activating protein subunit alpha/beta N-terminal" evidence="3">
    <location>
        <begin position="557"/>
        <end position="679"/>
    </location>
</feature>
<evidence type="ECO:0000256" key="1">
    <source>
        <dbReference type="ARBA" id="ARBA00022553"/>
    </source>
</evidence>
<protein>
    <submittedName>
        <fullName evidence="4">Ral GTPase-activating protein subunit alpha-1</fullName>
    </submittedName>
</protein>
<feature type="compositionally biased region" description="Low complexity" evidence="2">
    <location>
        <begin position="713"/>
        <end position="729"/>
    </location>
</feature>
<dbReference type="OrthoDB" id="19311at2759"/>
<gene>
    <name evidence="4" type="ORF">SSS_7573</name>
</gene>
<dbReference type="GO" id="GO:0005096">
    <property type="term" value="F:GTPase activator activity"/>
    <property type="evidence" value="ECO:0007669"/>
    <property type="project" value="InterPro"/>
</dbReference>
<dbReference type="GO" id="GO:0005634">
    <property type="term" value="C:nucleus"/>
    <property type="evidence" value="ECO:0007669"/>
    <property type="project" value="InterPro"/>
</dbReference>
<evidence type="ECO:0000313" key="4">
    <source>
        <dbReference type="EMBL" id="KAF7487806.1"/>
    </source>
</evidence>
<evidence type="ECO:0000313" key="5">
    <source>
        <dbReference type="EnsemblMetazoa" id="KAF7487806.1"/>
    </source>
</evidence>
<dbReference type="InterPro" id="IPR046859">
    <property type="entry name" value="RGPA/RALGAPB_N"/>
</dbReference>
<accession>A0A834R316</accession>
<reference evidence="6" key="1">
    <citation type="journal article" date="2020" name="PLoS Negl. Trop. Dis.">
        <title>High-quality nuclear genome for Sarcoptes scabiei-A critical resource for a neglected parasite.</title>
        <authorList>
            <person name="Korhonen P.K."/>
            <person name="Gasser R.B."/>
            <person name="Ma G."/>
            <person name="Wang T."/>
            <person name="Stroehlein A.J."/>
            <person name="Young N.D."/>
            <person name="Ang C.S."/>
            <person name="Fernando D.D."/>
            <person name="Lu H.C."/>
            <person name="Taylor S."/>
            <person name="Reynolds S.L."/>
            <person name="Mofiz E."/>
            <person name="Najaraj S.H."/>
            <person name="Gowda H."/>
            <person name="Madugundu A."/>
            <person name="Renuse S."/>
            <person name="Holt D."/>
            <person name="Pandey A."/>
            <person name="Papenfuss A.T."/>
            <person name="Fischer K."/>
        </authorList>
    </citation>
    <scope>NUCLEOTIDE SEQUENCE [LARGE SCALE GENOMIC DNA]</scope>
</reference>
<feature type="region of interest" description="Disordered" evidence="2">
    <location>
        <begin position="749"/>
        <end position="772"/>
    </location>
</feature>
<keyword evidence="1" id="KW-0597">Phosphoprotein</keyword>
<dbReference type="GO" id="GO:0005737">
    <property type="term" value="C:cytoplasm"/>
    <property type="evidence" value="ECO:0007669"/>
    <property type="project" value="TreeGrafter"/>
</dbReference>
<feature type="region of interest" description="Disordered" evidence="2">
    <location>
        <begin position="695"/>
        <end position="729"/>
    </location>
</feature>
<dbReference type="EMBL" id="WVUK01000066">
    <property type="protein sequence ID" value="KAF7487806.1"/>
    <property type="molecule type" value="Genomic_DNA"/>
</dbReference>